<dbReference type="Proteomes" id="UP000198287">
    <property type="component" value="Unassembled WGS sequence"/>
</dbReference>
<comment type="similarity">
    <text evidence="1">Belongs to the PAIP2 family.</text>
</comment>
<dbReference type="PANTHER" id="PTHR13154:SF6">
    <property type="entry name" value="GEO05078P1"/>
    <property type="match status" value="1"/>
</dbReference>
<comment type="caution">
    <text evidence="5">The sequence shown here is derived from an EMBL/GenBank/DDBJ whole genome shotgun (WGS) entry which is preliminary data.</text>
</comment>
<evidence type="ECO:0000256" key="3">
    <source>
        <dbReference type="ARBA" id="ARBA00022845"/>
    </source>
</evidence>
<feature type="region of interest" description="Disordered" evidence="4">
    <location>
        <begin position="1"/>
        <end position="82"/>
    </location>
</feature>
<dbReference type="GO" id="GO:0045947">
    <property type="term" value="P:negative regulation of translational initiation"/>
    <property type="evidence" value="ECO:0007669"/>
    <property type="project" value="InterPro"/>
</dbReference>
<dbReference type="AlphaFoldDB" id="A0A226DLW7"/>
<keyword evidence="2" id="KW-0832">Ubl conjugation</keyword>
<dbReference type="InterPro" id="IPR040396">
    <property type="entry name" value="PAIP2-like"/>
</dbReference>
<gene>
    <name evidence="5" type="ORF">Fcan01_19404</name>
</gene>
<evidence type="ECO:0000256" key="4">
    <source>
        <dbReference type="SAM" id="MobiDB-lite"/>
    </source>
</evidence>
<accession>A0A226DLW7</accession>
<evidence type="ECO:0000256" key="1">
    <source>
        <dbReference type="ARBA" id="ARBA00006858"/>
    </source>
</evidence>
<protein>
    <submittedName>
        <fullName evidence="5">Polyadenylate-binding protein-interacting protein 2</fullName>
    </submittedName>
</protein>
<reference evidence="5 6" key="1">
    <citation type="submission" date="2015-12" db="EMBL/GenBank/DDBJ databases">
        <title>The genome of Folsomia candida.</title>
        <authorList>
            <person name="Faddeeva A."/>
            <person name="Derks M.F."/>
            <person name="Anvar Y."/>
            <person name="Smit S."/>
            <person name="Van Straalen N."/>
            <person name="Roelofs D."/>
        </authorList>
    </citation>
    <scope>NUCLEOTIDE SEQUENCE [LARGE SCALE GENOMIC DNA]</scope>
    <source>
        <strain evidence="5 6">VU population</strain>
        <tissue evidence="5">Whole body</tissue>
    </source>
</reference>
<keyword evidence="6" id="KW-1185">Reference proteome</keyword>
<evidence type="ECO:0000313" key="6">
    <source>
        <dbReference type="Proteomes" id="UP000198287"/>
    </source>
</evidence>
<dbReference type="PANTHER" id="PTHR13154">
    <property type="entry name" value="POLYADENYLATE-BINDING PROTEIN-INTERACTING PROTEIN 2"/>
    <property type="match status" value="1"/>
</dbReference>
<proteinExistence type="inferred from homology"/>
<feature type="compositionally biased region" description="Gly residues" evidence="4">
    <location>
        <begin position="28"/>
        <end position="39"/>
    </location>
</feature>
<dbReference type="Pfam" id="PF07145">
    <property type="entry name" value="PAM2"/>
    <property type="match status" value="1"/>
</dbReference>
<feature type="compositionally biased region" description="Polar residues" evidence="4">
    <location>
        <begin position="1"/>
        <end position="10"/>
    </location>
</feature>
<dbReference type="EMBL" id="LNIX01000017">
    <property type="protein sequence ID" value="OXA45647.1"/>
    <property type="molecule type" value="Genomic_DNA"/>
</dbReference>
<dbReference type="GO" id="GO:0005737">
    <property type="term" value="C:cytoplasm"/>
    <property type="evidence" value="ECO:0007669"/>
    <property type="project" value="TreeGrafter"/>
</dbReference>
<dbReference type="OrthoDB" id="5985142at2759"/>
<evidence type="ECO:0000313" key="5">
    <source>
        <dbReference type="EMBL" id="OXA45647.1"/>
    </source>
</evidence>
<dbReference type="GO" id="GO:0000900">
    <property type="term" value="F:mRNA regulatory element binding translation repressor activity"/>
    <property type="evidence" value="ECO:0007669"/>
    <property type="project" value="InterPro"/>
</dbReference>
<name>A0A226DLW7_FOLCA</name>
<feature type="compositionally biased region" description="Low complexity" evidence="4">
    <location>
        <begin position="40"/>
        <end position="57"/>
    </location>
</feature>
<organism evidence="5 6">
    <name type="scientific">Folsomia candida</name>
    <name type="common">Springtail</name>
    <dbReference type="NCBI Taxonomy" id="158441"/>
    <lineage>
        <taxon>Eukaryota</taxon>
        <taxon>Metazoa</taxon>
        <taxon>Ecdysozoa</taxon>
        <taxon>Arthropoda</taxon>
        <taxon>Hexapoda</taxon>
        <taxon>Collembola</taxon>
        <taxon>Entomobryomorpha</taxon>
        <taxon>Isotomoidea</taxon>
        <taxon>Isotomidae</taxon>
        <taxon>Proisotominae</taxon>
        <taxon>Folsomia</taxon>
    </lineage>
</organism>
<sequence length="195" mass="20414">MKFNSNMSASEETKTGGGEPGAAAAGGSEEGAGGGGNNGSGDLTSSSGISNGTTESSSGGGGSIVDLMNSPSSTRRDYAEKDDGDFSDYLWMENMEEYDQEIMRQLEEDILISHYTDLYEDSLLEDGSAGPTTASLCVVNGPILPSLGDPELDDIARQFSRTVNLASTTSSHSRLNPNAAEFVPKGFGNVNSYQR</sequence>
<evidence type="ECO:0000256" key="2">
    <source>
        <dbReference type="ARBA" id="ARBA00022843"/>
    </source>
</evidence>
<dbReference type="InterPro" id="IPR009818">
    <property type="entry name" value="PAM2_motif"/>
</dbReference>
<dbReference type="OMA" id="WMENMEE"/>
<keyword evidence="3" id="KW-0810">Translation regulation</keyword>